<dbReference type="Proteomes" id="UP000504615">
    <property type="component" value="Unplaced"/>
</dbReference>
<name>A0A6I9XDV0_9HYME</name>
<evidence type="ECO:0000313" key="3">
    <source>
        <dbReference type="RefSeq" id="XP_011643249.1"/>
    </source>
</evidence>
<dbReference type="OrthoDB" id="7657013at2759"/>
<reference evidence="3" key="1">
    <citation type="submission" date="2025-08" db="UniProtKB">
        <authorList>
            <consortium name="RefSeq"/>
        </authorList>
    </citation>
    <scope>IDENTIFICATION</scope>
</reference>
<proteinExistence type="predicted"/>
<evidence type="ECO:0000313" key="2">
    <source>
        <dbReference type="Proteomes" id="UP000504615"/>
    </source>
</evidence>
<dbReference type="RefSeq" id="XP_011643249.1">
    <property type="nucleotide sequence ID" value="XM_011644947.2"/>
</dbReference>
<feature type="coiled-coil region" evidence="1">
    <location>
        <begin position="76"/>
        <end position="117"/>
    </location>
</feature>
<gene>
    <name evidence="3" type="primary">LOC105431031</name>
</gene>
<dbReference type="AlphaFoldDB" id="A0A6I9XDV0"/>
<keyword evidence="2" id="KW-1185">Reference proteome</keyword>
<accession>A0A6I9XDV0</accession>
<protein>
    <submittedName>
        <fullName evidence="3">Uncharacterized protein LOC105431031</fullName>
    </submittedName>
</protein>
<dbReference type="KEGG" id="pbar:105431031"/>
<sequence length="560" mass="64858">MNVDNFAWTHRLECPLTVYNDSVKKILCKGVLELLWEDISSSVFPMAEACNIRKNILLYKLKHGFKDTEILSVINLNKLRSTSNTLKQQISVLEEEYEEQDHAVRQKMQRLKDIKNKYSMTSIRKDFLKLKHSETSKQLKDCSDMRRVCQHLMPNTSKDIDQQRLKENLDIVANLRRSVADKKQVWAKISSSLGLIDVHVLWTHLYQTLSQDLDTLMKLEIKHDLNSPNVVGENIDIGIARACGQYIRMISKRILSNTKANIYQERLMEFIEVIESLSHEDVSAWLALKLEVKKLKAEQIYLQNELQKLKNNIQENSLLNLNIGQITADIEAIDAQMDKYIKDIQQSITVLNSTPTLILKGKEKLHYELQRIIALQADNYNANCMNNALDIELDMFYNILDLNALRKVMLKGDVCLYRHAICGLDNASISTINPQCARIKSYFPMIQIPIYSLIECYRNVIANIIYTKHSSVSTGEVECIDKLVSPREKSNYNSLELLNLAKVVCDQAHEEIRRFNTILTAWTNQDIQEVMVLNEATIDDVSFKDWLHRYNLLLYMIQNK</sequence>
<evidence type="ECO:0000256" key="1">
    <source>
        <dbReference type="SAM" id="Coils"/>
    </source>
</evidence>
<keyword evidence="1" id="KW-0175">Coiled coil</keyword>
<dbReference type="GeneID" id="105431031"/>
<organism evidence="2 3">
    <name type="scientific">Pogonomyrmex barbatus</name>
    <name type="common">red harvester ant</name>
    <dbReference type="NCBI Taxonomy" id="144034"/>
    <lineage>
        <taxon>Eukaryota</taxon>
        <taxon>Metazoa</taxon>
        <taxon>Ecdysozoa</taxon>
        <taxon>Arthropoda</taxon>
        <taxon>Hexapoda</taxon>
        <taxon>Insecta</taxon>
        <taxon>Pterygota</taxon>
        <taxon>Neoptera</taxon>
        <taxon>Endopterygota</taxon>
        <taxon>Hymenoptera</taxon>
        <taxon>Apocrita</taxon>
        <taxon>Aculeata</taxon>
        <taxon>Formicoidea</taxon>
        <taxon>Formicidae</taxon>
        <taxon>Myrmicinae</taxon>
        <taxon>Pogonomyrmex</taxon>
    </lineage>
</organism>